<dbReference type="PANTHER" id="PTHR43319:SF4">
    <property type="entry name" value="BETA-LACTAMASE DOMAIN-CONTAINING PROTEIN 2"/>
    <property type="match status" value="1"/>
</dbReference>
<dbReference type="SUPFAM" id="SSF56601">
    <property type="entry name" value="beta-lactamase/transpeptidase-like"/>
    <property type="match status" value="1"/>
</dbReference>
<proteinExistence type="predicted"/>
<keyword evidence="1" id="KW-1133">Transmembrane helix</keyword>
<evidence type="ECO:0000259" key="2">
    <source>
        <dbReference type="Pfam" id="PF00144"/>
    </source>
</evidence>
<reference evidence="3" key="1">
    <citation type="submission" date="2012-09" db="EMBL/GenBank/DDBJ databases">
        <authorList>
            <person name="Martin A.A."/>
        </authorList>
    </citation>
    <scope>NUCLEOTIDE SEQUENCE</scope>
</reference>
<evidence type="ECO:0000313" key="4">
    <source>
        <dbReference type="WBParaSite" id="ACAC_0001134301-mRNA-1"/>
    </source>
</evidence>
<keyword evidence="1" id="KW-0812">Transmembrane</keyword>
<dbReference type="InterPro" id="IPR012338">
    <property type="entry name" value="Beta-lactam/transpept-like"/>
</dbReference>
<accession>A0A158PBR5</accession>
<dbReference type="WBParaSite" id="ACAC_0001134301-mRNA-1">
    <property type="protein sequence ID" value="ACAC_0001134301-mRNA-1"/>
    <property type="gene ID" value="ACAC_0001134301"/>
</dbReference>
<feature type="transmembrane region" description="Helical" evidence="1">
    <location>
        <begin position="6"/>
        <end position="28"/>
    </location>
</feature>
<dbReference type="InterPro" id="IPR052907">
    <property type="entry name" value="Beta-lactamase/esterase"/>
</dbReference>
<dbReference type="Pfam" id="PF00144">
    <property type="entry name" value="Beta-lactamase"/>
    <property type="match status" value="1"/>
</dbReference>
<dbReference type="InterPro" id="IPR001466">
    <property type="entry name" value="Beta-lactam-related"/>
</dbReference>
<keyword evidence="1" id="KW-0472">Membrane</keyword>
<reference evidence="4" key="2">
    <citation type="submission" date="2016-04" db="UniProtKB">
        <authorList>
            <consortium name="WormBaseParasite"/>
        </authorList>
    </citation>
    <scope>IDENTIFICATION</scope>
</reference>
<dbReference type="STRING" id="6313.A0A158PBR5"/>
<protein>
    <submittedName>
        <fullName evidence="4">Beta-lactamase domain-containing protein</fullName>
    </submittedName>
</protein>
<evidence type="ECO:0000256" key="1">
    <source>
        <dbReference type="SAM" id="Phobius"/>
    </source>
</evidence>
<evidence type="ECO:0000313" key="3">
    <source>
        <dbReference type="Proteomes" id="UP000035642"/>
    </source>
</evidence>
<keyword evidence="3" id="KW-1185">Reference proteome</keyword>
<organism evidence="3 4">
    <name type="scientific">Angiostrongylus cantonensis</name>
    <name type="common">Rat lungworm</name>
    <dbReference type="NCBI Taxonomy" id="6313"/>
    <lineage>
        <taxon>Eukaryota</taxon>
        <taxon>Metazoa</taxon>
        <taxon>Ecdysozoa</taxon>
        <taxon>Nematoda</taxon>
        <taxon>Chromadorea</taxon>
        <taxon>Rhabditida</taxon>
        <taxon>Rhabditina</taxon>
        <taxon>Rhabditomorpha</taxon>
        <taxon>Strongyloidea</taxon>
        <taxon>Metastrongylidae</taxon>
        <taxon>Angiostrongylus</taxon>
    </lineage>
</organism>
<dbReference type="AlphaFoldDB" id="A0A158PBR5"/>
<dbReference type="Proteomes" id="UP000035642">
    <property type="component" value="Unassembled WGS sequence"/>
</dbReference>
<feature type="domain" description="Beta-lactamase-related" evidence="2">
    <location>
        <begin position="80"/>
        <end position="424"/>
    </location>
</feature>
<name>A0A158PBR5_ANGCA</name>
<dbReference type="Gene3D" id="3.40.710.10">
    <property type="entry name" value="DD-peptidase/beta-lactamase superfamily"/>
    <property type="match status" value="1"/>
</dbReference>
<sequence length="460" mass="51735">MFLRVLWIVIKLIIGVVMTGVGSAILLVKLKERRRRPVTTDGRVHEIFLPVLETFRGSCFPSSADSCGAYGAGDVPLIQGECVIDIWGGFADRESERRWREDTLQIIFSTSKAIGAICIAMLVDRGRLKYSDKISSFWSQFAKHGKENITVEMVISHLQSGLACLDGKISYEDATDPEKMAKFIEESRPTWEPGKAVGYHALSYGWLVDQIIRRTDIKHRGIGQFFKEEIADKHGLELHFGLPMEKAWRVARITRPTLIDRIDEFLTDPNNVDYAFIFKQYLRGGLGMKVATNPSWLQTIFKNTINNPEMYALEQPAVLGIGTARDLAKLAQLLMDEKLVSRPTLDLLNENVIITKDIVTGAHAERGRGTTVMHLKRNGVDHRLIGHTGLGGQNLRWDEENRLVIAFLSNGLKGGLGDRARTYVRLMEAIYDCLPKNNDSSSIASYRNRMISARDSIEIT</sequence>
<dbReference type="PANTHER" id="PTHR43319">
    <property type="entry name" value="BETA-LACTAMASE-RELATED"/>
    <property type="match status" value="1"/>
</dbReference>